<name>A0A914CJK3_9BILA</name>
<dbReference type="Proteomes" id="UP000887540">
    <property type="component" value="Unplaced"/>
</dbReference>
<evidence type="ECO:0000313" key="2">
    <source>
        <dbReference type="WBParaSite" id="ACRNAN_scaffold11478.g21695.t1"/>
    </source>
</evidence>
<evidence type="ECO:0000313" key="1">
    <source>
        <dbReference type="Proteomes" id="UP000887540"/>
    </source>
</evidence>
<reference evidence="2" key="1">
    <citation type="submission" date="2022-11" db="UniProtKB">
        <authorList>
            <consortium name="WormBaseParasite"/>
        </authorList>
    </citation>
    <scope>IDENTIFICATION</scope>
</reference>
<dbReference type="AlphaFoldDB" id="A0A914CJK3"/>
<organism evidence="1 2">
    <name type="scientific">Acrobeloides nanus</name>
    <dbReference type="NCBI Taxonomy" id="290746"/>
    <lineage>
        <taxon>Eukaryota</taxon>
        <taxon>Metazoa</taxon>
        <taxon>Ecdysozoa</taxon>
        <taxon>Nematoda</taxon>
        <taxon>Chromadorea</taxon>
        <taxon>Rhabditida</taxon>
        <taxon>Tylenchina</taxon>
        <taxon>Cephalobomorpha</taxon>
        <taxon>Cephaloboidea</taxon>
        <taxon>Cephalobidae</taxon>
        <taxon>Acrobeloides</taxon>
    </lineage>
</organism>
<proteinExistence type="predicted"/>
<accession>A0A914CJK3</accession>
<sequence>MTGLKFLKLHETPIVYHESHTEVHHTSCHQCRCESFQLANASDYMWKAPLMNPQRFQYRVRCRCGHQH</sequence>
<dbReference type="WBParaSite" id="ACRNAN_scaffold11478.g21695.t1">
    <property type="protein sequence ID" value="ACRNAN_scaffold11478.g21695.t1"/>
    <property type="gene ID" value="ACRNAN_scaffold11478.g21695"/>
</dbReference>
<protein>
    <submittedName>
        <fullName evidence="2">Bursicon</fullName>
    </submittedName>
</protein>
<keyword evidence="1" id="KW-1185">Reference proteome</keyword>